<sequence length="52" mass="5805">MQTADLHCCWLASYGALLCCCWLAAFVNLKTGALLCRPGHLARAWRSFYVQA</sequence>
<name>B6SPP2_MAIZE</name>
<dbReference type="AlphaFoldDB" id="B6SPP2"/>
<proteinExistence type="evidence at transcript level"/>
<dbReference type="EMBL" id="EU954707">
    <property type="protein sequence ID" value="ACG26825.1"/>
    <property type="molecule type" value="mRNA"/>
</dbReference>
<feature type="transmembrane region" description="Helical" evidence="1">
    <location>
        <begin position="12"/>
        <end position="36"/>
    </location>
</feature>
<dbReference type="HOGENOM" id="CLU_3090152_0_0_1"/>
<protein>
    <submittedName>
        <fullName evidence="2">Uncharacterized protein</fullName>
    </submittedName>
</protein>
<keyword evidence="1" id="KW-1133">Transmembrane helix</keyword>
<keyword evidence="1" id="KW-0472">Membrane</keyword>
<reference evidence="2" key="1">
    <citation type="journal article" date="2009" name="Plant Mol. Biol.">
        <title>Insights into corn genes derived from large-scale cDNA sequencing.</title>
        <authorList>
            <person name="Alexandrov N.N."/>
            <person name="Brover V.V."/>
            <person name="Freidin S."/>
            <person name="Troukhan M.E."/>
            <person name="Tatarinova T.V."/>
            <person name="Zhang H."/>
            <person name="Swaller T.J."/>
            <person name="Lu Y.P."/>
            <person name="Bouck J."/>
            <person name="Flavell R.B."/>
            <person name="Feldmann K.A."/>
        </authorList>
    </citation>
    <scope>NUCLEOTIDE SEQUENCE</scope>
</reference>
<keyword evidence="1" id="KW-0812">Transmembrane</keyword>
<accession>B6SPP2</accession>
<organism evidence="2">
    <name type="scientific">Zea mays</name>
    <name type="common">Maize</name>
    <dbReference type="NCBI Taxonomy" id="4577"/>
    <lineage>
        <taxon>Eukaryota</taxon>
        <taxon>Viridiplantae</taxon>
        <taxon>Streptophyta</taxon>
        <taxon>Embryophyta</taxon>
        <taxon>Tracheophyta</taxon>
        <taxon>Spermatophyta</taxon>
        <taxon>Magnoliopsida</taxon>
        <taxon>Liliopsida</taxon>
        <taxon>Poales</taxon>
        <taxon>Poaceae</taxon>
        <taxon>PACMAD clade</taxon>
        <taxon>Panicoideae</taxon>
        <taxon>Andropogonodae</taxon>
        <taxon>Andropogoneae</taxon>
        <taxon>Tripsacinae</taxon>
        <taxon>Zea</taxon>
    </lineage>
</organism>
<evidence type="ECO:0000313" key="2">
    <source>
        <dbReference type="EMBL" id="ACG26825.1"/>
    </source>
</evidence>
<evidence type="ECO:0000256" key="1">
    <source>
        <dbReference type="SAM" id="Phobius"/>
    </source>
</evidence>